<evidence type="ECO:0000256" key="1">
    <source>
        <dbReference type="SAM" id="Phobius"/>
    </source>
</evidence>
<feature type="transmembrane region" description="Helical" evidence="1">
    <location>
        <begin position="99"/>
        <end position="125"/>
    </location>
</feature>
<dbReference type="Proteomes" id="UP001432027">
    <property type="component" value="Unassembled WGS sequence"/>
</dbReference>
<feature type="transmembrane region" description="Helical" evidence="1">
    <location>
        <begin position="38"/>
        <end position="56"/>
    </location>
</feature>
<organism evidence="2 3">
    <name type="scientific">Pristionchus entomophagus</name>
    <dbReference type="NCBI Taxonomy" id="358040"/>
    <lineage>
        <taxon>Eukaryota</taxon>
        <taxon>Metazoa</taxon>
        <taxon>Ecdysozoa</taxon>
        <taxon>Nematoda</taxon>
        <taxon>Chromadorea</taxon>
        <taxon>Rhabditida</taxon>
        <taxon>Rhabditina</taxon>
        <taxon>Diplogasteromorpha</taxon>
        <taxon>Diplogasteroidea</taxon>
        <taxon>Neodiplogasteridae</taxon>
        <taxon>Pristionchus</taxon>
    </lineage>
</organism>
<keyword evidence="1" id="KW-0472">Membrane</keyword>
<feature type="transmembrane region" description="Helical" evidence="1">
    <location>
        <begin position="6"/>
        <end position="26"/>
    </location>
</feature>
<protein>
    <recommendedName>
        <fullName evidence="4">G protein-coupled receptor</fullName>
    </recommendedName>
</protein>
<proteinExistence type="predicted"/>
<feature type="transmembrane region" description="Helical" evidence="1">
    <location>
        <begin position="131"/>
        <end position="152"/>
    </location>
</feature>
<name>A0AAV5U6W3_9BILA</name>
<gene>
    <name evidence="2" type="ORF">PENTCL1PPCAC_24312</name>
</gene>
<evidence type="ECO:0008006" key="4">
    <source>
        <dbReference type="Google" id="ProtNLM"/>
    </source>
</evidence>
<sequence length="180" mass="20027">WIRLILHFSIMAIFDIFWIAYTYTGIPAIEQAIQLKNHIVILSLIIPLINVGNFVFQCLGGSTTALRIETFLLLSLALAFLICLVLSKKVFNIGSSVTLLVFCFLTISLLIVIIIHTGLTLYTLISTGQDIWMAPVVLLVFTIIELGVRVYITKMCWTVYELVSNPGGVLAPTNVIENPK</sequence>
<reference evidence="2" key="1">
    <citation type="submission" date="2023-10" db="EMBL/GenBank/DDBJ databases">
        <title>Genome assembly of Pristionchus species.</title>
        <authorList>
            <person name="Yoshida K."/>
            <person name="Sommer R.J."/>
        </authorList>
    </citation>
    <scope>NUCLEOTIDE SEQUENCE</scope>
    <source>
        <strain evidence="2">RS0144</strain>
    </source>
</reference>
<evidence type="ECO:0000313" key="3">
    <source>
        <dbReference type="Proteomes" id="UP001432027"/>
    </source>
</evidence>
<evidence type="ECO:0000313" key="2">
    <source>
        <dbReference type="EMBL" id="GMT02138.1"/>
    </source>
</evidence>
<dbReference type="AlphaFoldDB" id="A0AAV5U6W3"/>
<comment type="caution">
    <text evidence="2">The sequence shown here is derived from an EMBL/GenBank/DDBJ whole genome shotgun (WGS) entry which is preliminary data.</text>
</comment>
<keyword evidence="3" id="KW-1185">Reference proteome</keyword>
<accession>A0AAV5U6W3</accession>
<feature type="transmembrane region" description="Helical" evidence="1">
    <location>
        <begin position="68"/>
        <end position="87"/>
    </location>
</feature>
<keyword evidence="1" id="KW-0812">Transmembrane</keyword>
<feature type="non-terminal residue" evidence="2">
    <location>
        <position position="1"/>
    </location>
</feature>
<keyword evidence="1" id="KW-1133">Transmembrane helix</keyword>
<dbReference type="EMBL" id="BTSX01000005">
    <property type="protein sequence ID" value="GMT02138.1"/>
    <property type="molecule type" value="Genomic_DNA"/>
</dbReference>